<dbReference type="KEGG" id="adl:AURDEDRAFT_177848"/>
<dbReference type="EMBL" id="JH688458">
    <property type="protein sequence ID" value="EJD33067.1"/>
    <property type="molecule type" value="Genomic_DNA"/>
</dbReference>
<gene>
    <name evidence="1" type="ORF">AURDEDRAFT_177848</name>
</gene>
<organism evidence="1 2">
    <name type="scientific">Auricularia subglabra (strain TFB-10046 / SS5)</name>
    <name type="common">White-rot fungus</name>
    <name type="synonym">Auricularia delicata (strain TFB10046)</name>
    <dbReference type="NCBI Taxonomy" id="717982"/>
    <lineage>
        <taxon>Eukaryota</taxon>
        <taxon>Fungi</taxon>
        <taxon>Dikarya</taxon>
        <taxon>Basidiomycota</taxon>
        <taxon>Agaricomycotina</taxon>
        <taxon>Agaricomycetes</taxon>
        <taxon>Auriculariales</taxon>
        <taxon>Auriculariaceae</taxon>
        <taxon>Auricularia</taxon>
    </lineage>
</organism>
<keyword evidence="2" id="KW-1185">Reference proteome</keyword>
<sequence>MPTRRRRDALHVHTVRDAVVVARNDGRTMHVSKLVNSPACQGPFPFHRHRVGEWSQACLTAPQVALALLRDGTRCCCDILASVSLHHPHLPRRRLLVHATPTPPGTGACDAAMPSSPRTSASPAASPTSVYNLFPTRQGWRLLGAATVSRLRSAHLPIPLPAACHIASTLVLRSDRRLRHLSSIPTAMLAGGNEVCLHAGELPFSYK</sequence>
<name>J0D331_AURST</name>
<dbReference type="InParanoid" id="J0D331"/>
<evidence type="ECO:0000313" key="1">
    <source>
        <dbReference type="EMBL" id="EJD33067.1"/>
    </source>
</evidence>
<reference evidence="2" key="1">
    <citation type="journal article" date="2012" name="Science">
        <title>The Paleozoic origin of enzymatic lignin decomposition reconstructed from 31 fungal genomes.</title>
        <authorList>
            <person name="Floudas D."/>
            <person name="Binder M."/>
            <person name="Riley R."/>
            <person name="Barry K."/>
            <person name="Blanchette R.A."/>
            <person name="Henrissat B."/>
            <person name="Martinez A.T."/>
            <person name="Otillar R."/>
            <person name="Spatafora J.W."/>
            <person name="Yadav J.S."/>
            <person name="Aerts A."/>
            <person name="Benoit I."/>
            <person name="Boyd A."/>
            <person name="Carlson A."/>
            <person name="Copeland A."/>
            <person name="Coutinho P.M."/>
            <person name="de Vries R.P."/>
            <person name="Ferreira P."/>
            <person name="Findley K."/>
            <person name="Foster B."/>
            <person name="Gaskell J."/>
            <person name="Glotzer D."/>
            <person name="Gorecki P."/>
            <person name="Heitman J."/>
            <person name="Hesse C."/>
            <person name="Hori C."/>
            <person name="Igarashi K."/>
            <person name="Jurgens J.A."/>
            <person name="Kallen N."/>
            <person name="Kersten P."/>
            <person name="Kohler A."/>
            <person name="Kuees U."/>
            <person name="Kumar T.K.A."/>
            <person name="Kuo A."/>
            <person name="LaButti K."/>
            <person name="Larrondo L.F."/>
            <person name="Lindquist E."/>
            <person name="Ling A."/>
            <person name="Lombard V."/>
            <person name="Lucas S."/>
            <person name="Lundell T."/>
            <person name="Martin R."/>
            <person name="McLaughlin D.J."/>
            <person name="Morgenstern I."/>
            <person name="Morin E."/>
            <person name="Murat C."/>
            <person name="Nagy L.G."/>
            <person name="Nolan M."/>
            <person name="Ohm R.A."/>
            <person name="Patyshakuliyeva A."/>
            <person name="Rokas A."/>
            <person name="Ruiz-Duenas F.J."/>
            <person name="Sabat G."/>
            <person name="Salamov A."/>
            <person name="Samejima M."/>
            <person name="Schmutz J."/>
            <person name="Slot J.C."/>
            <person name="St John F."/>
            <person name="Stenlid J."/>
            <person name="Sun H."/>
            <person name="Sun S."/>
            <person name="Syed K."/>
            <person name="Tsang A."/>
            <person name="Wiebenga A."/>
            <person name="Young D."/>
            <person name="Pisabarro A."/>
            <person name="Eastwood D.C."/>
            <person name="Martin F."/>
            <person name="Cullen D."/>
            <person name="Grigoriev I.V."/>
            <person name="Hibbett D.S."/>
        </authorList>
    </citation>
    <scope>NUCLEOTIDE SEQUENCE [LARGE SCALE GENOMIC DNA]</scope>
    <source>
        <strain evidence="2">TFB10046</strain>
    </source>
</reference>
<dbReference type="Proteomes" id="UP000006514">
    <property type="component" value="Unassembled WGS sequence"/>
</dbReference>
<protein>
    <submittedName>
        <fullName evidence="1">Uncharacterized protein</fullName>
    </submittedName>
</protein>
<proteinExistence type="predicted"/>
<accession>J0D331</accession>
<evidence type="ECO:0000313" key="2">
    <source>
        <dbReference type="Proteomes" id="UP000006514"/>
    </source>
</evidence>
<dbReference type="AlphaFoldDB" id="J0D331"/>